<evidence type="ECO:0000313" key="4">
    <source>
        <dbReference type="Proteomes" id="UP001154078"/>
    </source>
</evidence>
<feature type="compositionally biased region" description="Basic residues" evidence="1">
    <location>
        <begin position="20"/>
        <end position="33"/>
    </location>
</feature>
<organism evidence="3 4">
    <name type="scientific">Brassicogethes aeneus</name>
    <name type="common">Rape pollen beetle</name>
    <name type="synonym">Meligethes aeneus</name>
    <dbReference type="NCBI Taxonomy" id="1431903"/>
    <lineage>
        <taxon>Eukaryota</taxon>
        <taxon>Metazoa</taxon>
        <taxon>Ecdysozoa</taxon>
        <taxon>Arthropoda</taxon>
        <taxon>Hexapoda</taxon>
        <taxon>Insecta</taxon>
        <taxon>Pterygota</taxon>
        <taxon>Neoptera</taxon>
        <taxon>Endopterygota</taxon>
        <taxon>Coleoptera</taxon>
        <taxon>Polyphaga</taxon>
        <taxon>Cucujiformia</taxon>
        <taxon>Nitidulidae</taxon>
        <taxon>Meligethinae</taxon>
        <taxon>Brassicogethes</taxon>
    </lineage>
</organism>
<accession>A0A9P0ATD4</accession>
<name>A0A9P0ATD4_BRAAE</name>
<evidence type="ECO:0000256" key="1">
    <source>
        <dbReference type="SAM" id="MobiDB-lite"/>
    </source>
</evidence>
<evidence type="ECO:0000313" key="3">
    <source>
        <dbReference type="EMBL" id="CAH0546841.1"/>
    </source>
</evidence>
<keyword evidence="2" id="KW-1133">Transmembrane helix</keyword>
<feature type="compositionally biased region" description="Polar residues" evidence="1">
    <location>
        <begin position="10"/>
        <end position="19"/>
    </location>
</feature>
<feature type="region of interest" description="Disordered" evidence="1">
    <location>
        <begin position="1"/>
        <end position="77"/>
    </location>
</feature>
<gene>
    <name evidence="3" type="ORF">MELIAE_LOCUS927</name>
</gene>
<proteinExistence type="predicted"/>
<dbReference type="EMBL" id="OV121132">
    <property type="protein sequence ID" value="CAH0546841.1"/>
    <property type="molecule type" value="Genomic_DNA"/>
</dbReference>
<keyword evidence="2" id="KW-0472">Membrane</keyword>
<reference evidence="3" key="1">
    <citation type="submission" date="2021-12" db="EMBL/GenBank/DDBJ databases">
        <authorList>
            <person name="King R."/>
        </authorList>
    </citation>
    <scope>NUCLEOTIDE SEQUENCE</scope>
</reference>
<keyword evidence="4" id="KW-1185">Reference proteome</keyword>
<feature type="transmembrane region" description="Helical" evidence="2">
    <location>
        <begin position="162"/>
        <end position="185"/>
    </location>
</feature>
<keyword evidence="2" id="KW-0812">Transmembrane</keyword>
<protein>
    <submittedName>
        <fullName evidence="3">Uncharacterized protein</fullName>
    </submittedName>
</protein>
<dbReference type="AlphaFoldDB" id="A0A9P0ATD4"/>
<dbReference type="Proteomes" id="UP001154078">
    <property type="component" value="Chromosome 1"/>
</dbReference>
<feature type="compositionally biased region" description="Basic and acidic residues" evidence="1">
    <location>
        <begin position="53"/>
        <end position="62"/>
    </location>
</feature>
<evidence type="ECO:0000256" key="2">
    <source>
        <dbReference type="SAM" id="Phobius"/>
    </source>
</evidence>
<sequence length="202" mass="22399">MADKKARLSLPSQYNVGKSPLRHTQSHIGKKPAPRVPPIKEESTDSSEIVLRLTKETKRRESSASTSEVKPKIDGSNFERKLSKTELKSTIEEHDDIKLSKSKTGSRSSLKVHAYDNEALEMGSGNIFSRGQSERSSMNPSINTVHKEQYCFCSKWSTCQRAAAVTISILVIIIIVLIVVIVVMANNKPGALESLKSFRLTD</sequence>
<dbReference type="OrthoDB" id="10628531at2759"/>